<dbReference type="PANTHER" id="PTHR37461:SF1">
    <property type="entry name" value="ANTI-SIGMA-K FACTOR RSKA"/>
    <property type="match status" value="1"/>
</dbReference>
<evidence type="ECO:0000256" key="2">
    <source>
        <dbReference type="ARBA" id="ARBA00004236"/>
    </source>
</evidence>
<evidence type="ECO:0000256" key="3">
    <source>
        <dbReference type="ARBA" id="ARBA00022475"/>
    </source>
</evidence>
<dbReference type="InterPro" id="IPR018764">
    <property type="entry name" value="RskA_C"/>
</dbReference>
<dbReference type="GO" id="GO:0016989">
    <property type="term" value="F:sigma factor antagonist activity"/>
    <property type="evidence" value="ECO:0007669"/>
    <property type="project" value="TreeGrafter"/>
</dbReference>
<keyword evidence="6" id="KW-0805">Transcription regulation</keyword>
<keyword evidence="14" id="KW-1185">Reference proteome</keyword>
<comment type="subcellular location">
    <subcellularLocation>
        <location evidence="2">Cell membrane</location>
    </subcellularLocation>
    <subcellularLocation>
        <location evidence="1">Membrane</location>
        <topology evidence="1">Single-pass membrane protein</topology>
    </subcellularLocation>
</comment>
<dbReference type="Proteomes" id="UP000516230">
    <property type="component" value="Chromosome"/>
</dbReference>
<accession>A0A7H0HPH3</accession>
<evidence type="ECO:0000256" key="4">
    <source>
        <dbReference type="ARBA" id="ARBA00022692"/>
    </source>
</evidence>
<evidence type="ECO:0000259" key="11">
    <source>
        <dbReference type="Pfam" id="PF10099"/>
    </source>
</evidence>
<protein>
    <recommendedName>
        <fullName evidence="10">Regulator of SigK</fullName>
    </recommendedName>
    <alternativeName>
        <fullName evidence="9">Sigma-K anti-sigma factor RskA</fullName>
    </alternativeName>
</protein>
<proteinExistence type="predicted"/>
<name>A0A7H0HPH3_9ACTN</name>
<dbReference type="EMBL" id="CP060825">
    <property type="protein sequence ID" value="QNP62439.1"/>
    <property type="molecule type" value="Genomic_DNA"/>
</dbReference>
<dbReference type="GO" id="GO:0005886">
    <property type="term" value="C:plasma membrane"/>
    <property type="evidence" value="ECO:0007669"/>
    <property type="project" value="UniProtKB-SubCell"/>
</dbReference>
<dbReference type="InterPro" id="IPR027383">
    <property type="entry name" value="Znf_put"/>
</dbReference>
<evidence type="ECO:0000259" key="12">
    <source>
        <dbReference type="Pfam" id="PF13490"/>
    </source>
</evidence>
<dbReference type="PANTHER" id="PTHR37461">
    <property type="entry name" value="ANTI-SIGMA-K FACTOR RSKA"/>
    <property type="match status" value="1"/>
</dbReference>
<evidence type="ECO:0000256" key="6">
    <source>
        <dbReference type="ARBA" id="ARBA00023015"/>
    </source>
</evidence>
<keyword evidence="4" id="KW-0812">Transmembrane</keyword>
<dbReference type="AlphaFoldDB" id="A0A7H0HPH3"/>
<evidence type="ECO:0000313" key="13">
    <source>
        <dbReference type="EMBL" id="QNP62439.1"/>
    </source>
</evidence>
<dbReference type="GO" id="GO:0006417">
    <property type="term" value="P:regulation of translation"/>
    <property type="evidence" value="ECO:0007669"/>
    <property type="project" value="TreeGrafter"/>
</dbReference>
<dbReference type="InterPro" id="IPR041916">
    <property type="entry name" value="Anti_sigma_zinc_sf"/>
</dbReference>
<gene>
    <name evidence="13" type="ORF">IAG43_05475</name>
</gene>
<keyword evidence="5" id="KW-1133">Transmembrane helix</keyword>
<dbReference type="RefSeq" id="WP_187739626.1">
    <property type="nucleotide sequence ID" value="NZ_CP060825.1"/>
</dbReference>
<evidence type="ECO:0000313" key="14">
    <source>
        <dbReference type="Proteomes" id="UP000516230"/>
    </source>
</evidence>
<evidence type="ECO:0000256" key="7">
    <source>
        <dbReference type="ARBA" id="ARBA00023136"/>
    </source>
</evidence>
<dbReference type="KEGG" id="sgj:IAG43_05475"/>
<dbReference type="Gene3D" id="1.10.10.1320">
    <property type="entry name" value="Anti-sigma factor, zinc-finger domain"/>
    <property type="match status" value="1"/>
</dbReference>
<feature type="domain" description="Anti-sigma K factor RskA C-terminal" evidence="11">
    <location>
        <begin position="103"/>
        <end position="241"/>
    </location>
</feature>
<keyword evidence="3" id="KW-1003">Cell membrane</keyword>
<feature type="domain" description="Putative zinc-finger" evidence="12">
    <location>
        <begin position="9"/>
        <end position="37"/>
    </location>
</feature>
<organism evidence="13 14">
    <name type="scientific">Streptomyces genisteinicus</name>
    <dbReference type="NCBI Taxonomy" id="2768068"/>
    <lineage>
        <taxon>Bacteria</taxon>
        <taxon>Bacillati</taxon>
        <taxon>Actinomycetota</taxon>
        <taxon>Actinomycetes</taxon>
        <taxon>Kitasatosporales</taxon>
        <taxon>Streptomycetaceae</taxon>
        <taxon>Streptomyces</taxon>
    </lineage>
</organism>
<evidence type="ECO:0000256" key="8">
    <source>
        <dbReference type="ARBA" id="ARBA00023163"/>
    </source>
</evidence>
<dbReference type="Pfam" id="PF13490">
    <property type="entry name" value="zf-HC2"/>
    <property type="match status" value="1"/>
</dbReference>
<reference evidence="13 14" key="1">
    <citation type="submission" date="2020-08" db="EMBL/GenBank/DDBJ databases">
        <title>A novel species.</title>
        <authorList>
            <person name="Gao J."/>
        </authorList>
    </citation>
    <scope>NUCLEOTIDE SEQUENCE [LARGE SCALE GENOMIC DNA]</scope>
    <source>
        <strain evidence="13 14">CRPJ-33</strain>
    </source>
</reference>
<evidence type="ECO:0000256" key="5">
    <source>
        <dbReference type="ARBA" id="ARBA00022989"/>
    </source>
</evidence>
<evidence type="ECO:0000256" key="9">
    <source>
        <dbReference type="ARBA" id="ARBA00029829"/>
    </source>
</evidence>
<evidence type="ECO:0000256" key="10">
    <source>
        <dbReference type="ARBA" id="ARBA00030803"/>
    </source>
</evidence>
<dbReference type="InterPro" id="IPR051474">
    <property type="entry name" value="Anti-sigma-K/W_factor"/>
</dbReference>
<keyword evidence="8" id="KW-0804">Transcription</keyword>
<keyword evidence="7" id="KW-0472">Membrane</keyword>
<evidence type="ECO:0000256" key="1">
    <source>
        <dbReference type="ARBA" id="ARBA00004167"/>
    </source>
</evidence>
<sequence length="249" mass="25565">MSTDELHLLTGAYVLHALAADEHDRFERHLPSCPPCAQEVRELAATAGRLGSAVSVAPPAGMKREVMARVSTERQDPPLVARRAQRAGNRGRLAASRFALAACVAAAAAFGGVAVWQHQEAEDARAAAQAAERTADDLSAVLSAPDAKVSTGKLPDGAGATVVVSRERDRAVFVASGMPEPPAGKVYQLWFSEGDAMRPAGLMGSSQTSGTILMEGPVDGASGMGITLEPAGGSAQPTSAPLAVMAFPA</sequence>
<dbReference type="Pfam" id="PF10099">
    <property type="entry name" value="RskA_C"/>
    <property type="match status" value="1"/>
</dbReference>